<dbReference type="EMBL" id="JAUEPO010000004">
    <property type="protein sequence ID" value="KAK3323287.1"/>
    <property type="molecule type" value="Genomic_DNA"/>
</dbReference>
<dbReference type="AlphaFoldDB" id="A0AAE0IE06"/>
<evidence type="ECO:0000313" key="1">
    <source>
        <dbReference type="EMBL" id="KAK3323287.1"/>
    </source>
</evidence>
<sequence>MVSERLTVILPACGYFLLFDFNRSLSTPDRMYGSKCEDATSLRRRGCMYAPWCLVPSSLAPDGLTAGKSRARTTLEGANRQTECRSPWTTGIWYE</sequence>
<reference evidence="1" key="1">
    <citation type="journal article" date="2023" name="Mol. Phylogenet. Evol.">
        <title>Genome-scale phylogeny and comparative genomics of the fungal order Sordariales.</title>
        <authorList>
            <person name="Hensen N."/>
            <person name="Bonometti L."/>
            <person name="Westerberg I."/>
            <person name="Brannstrom I.O."/>
            <person name="Guillou S."/>
            <person name="Cros-Aarteil S."/>
            <person name="Calhoun S."/>
            <person name="Haridas S."/>
            <person name="Kuo A."/>
            <person name="Mondo S."/>
            <person name="Pangilinan J."/>
            <person name="Riley R."/>
            <person name="LaButti K."/>
            <person name="Andreopoulos B."/>
            <person name="Lipzen A."/>
            <person name="Chen C."/>
            <person name="Yan M."/>
            <person name="Daum C."/>
            <person name="Ng V."/>
            <person name="Clum A."/>
            <person name="Steindorff A."/>
            <person name="Ohm R.A."/>
            <person name="Martin F."/>
            <person name="Silar P."/>
            <person name="Natvig D.O."/>
            <person name="Lalanne C."/>
            <person name="Gautier V."/>
            <person name="Ament-Velasquez S.L."/>
            <person name="Kruys A."/>
            <person name="Hutchinson M.I."/>
            <person name="Powell A.J."/>
            <person name="Barry K."/>
            <person name="Miller A.N."/>
            <person name="Grigoriev I.V."/>
            <person name="Debuchy R."/>
            <person name="Gladieux P."/>
            <person name="Hiltunen Thoren M."/>
            <person name="Johannesson H."/>
        </authorList>
    </citation>
    <scope>NUCLEOTIDE SEQUENCE</scope>
    <source>
        <strain evidence="1">SMH4131-1</strain>
    </source>
</reference>
<keyword evidence="2" id="KW-1185">Reference proteome</keyword>
<proteinExistence type="predicted"/>
<dbReference type="Proteomes" id="UP001286456">
    <property type="component" value="Unassembled WGS sequence"/>
</dbReference>
<name>A0AAE0IE06_9PEZI</name>
<reference evidence="1" key="2">
    <citation type="submission" date="2023-06" db="EMBL/GenBank/DDBJ databases">
        <authorList>
            <consortium name="Lawrence Berkeley National Laboratory"/>
            <person name="Haridas S."/>
            <person name="Hensen N."/>
            <person name="Bonometti L."/>
            <person name="Westerberg I."/>
            <person name="Brannstrom I.O."/>
            <person name="Guillou S."/>
            <person name="Cros-Aarteil S."/>
            <person name="Calhoun S."/>
            <person name="Kuo A."/>
            <person name="Mondo S."/>
            <person name="Pangilinan J."/>
            <person name="Riley R."/>
            <person name="Labutti K."/>
            <person name="Andreopoulos B."/>
            <person name="Lipzen A."/>
            <person name="Chen C."/>
            <person name="Yanf M."/>
            <person name="Daum C."/>
            <person name="Ng V."/>
            <person name="Clum A."/>
            <person name="Steindorff A."/>
            <person name="Ohm R."/>
            <person name="Martin F."/>
            <person name="Silar P."/>
            <person name="Natvig D."/>
            <person name="Lalanne C."/>
            <person name="Gautier V."/>
            <person name="Ament-Velasquez S.L."/>
            <person name="Kruys A."/>
            <person name="Hutchinson M.I."/>
            <person name="Powell A.J."/>
            <person name="Barry K."/>
            <person name="Miller A.N."/>
            <person name="Grigoriev I.V."/>
            <person name="Debuchy R."/>
            <person name="Gladieux P."/>
            <person name="Thoren M.H."/>
            <person name="Johannesson H."/>
        </authorList>
    </citation>
    <scope>NUCLEOTIDE SEQUENCE</scope>
    <source>
        <strain evidence="1">SMH4131-1</strain>
    </source>
</reference>
<gene>
    <name evidence="1" type="ORF">B0T19DRAFT_425590</name>
</gene>
<organism evidence="1 2">
    <name type="scientific">Cercophora scortea</name>
    <dbReference type="NCBI Taxonomy" id="314031"/>
    <lineage>
        <taxon>Eukaryota</taxon>
        <taxon>Fungi</taxon>
        <taxon>Dikarya</taxon>
        <taxon>Ascomycota</taxon>
        <taxon>Pezizomycotina</taxon>
        <taxon>Sordariomycetes</taxon>
        <taxon>Sordariomycetidae</taxon>
        <taxon>Sordariales</taxon>
        <taxon>Lasiosphaeriaceae</taxon>
        <taxon>Cercophora</taxon>
    </lineage>
</organism>
<protein>
    <submittedName>
        <fullName evidence="1">Uncharacterized protein</fullName>
    </submittedName>
</protein>
<comment type="caution">
    <text evidence="1">The sequence shown here is derived from an EMBL/GenBank/DDBJ whole genome shotgun (WGS) entry which is preliminary data.</text>
</comment>
<evidence type="ECO:0000313" key="2">
    <source>
        <dbReference type="Proteomes" id="UP001286456"/>
    </source>
</evidence>
<accession>A0AAE0IE06</accession>